<dbReference type="EMBL" id="CACVBM020001373">
    <property type="protein sequence ID" value="CAA7047328.1"/>
    <property type="molecule type" value="Genomic_DNA"/>
</dbReference>
<dbReference type="AlphaFoldDB" id="A0A6D2K6G7"/>
<evidence type="ECO:0000259" key="3">
    <source>
        <dbReference type="PROSITE" id="PS50144"/>
    </source>
</evidence>
<evidence type="ECO:0000256" key="1">
    <source>
        <dbReference type="ARBA" id="ARBA00023054"/>
    </source>
</evidence>
<name>A0A6D2K6G7_9BRAS</name>
<keyword evidence="5" id="KW-1185">Reference proteome</keyword>
<dbReference type="Pfam" id="PF22486">
    <property type="entry name" value="MATH_2"/>
    <property type="match status" value="1"/>
</dbReference>
<evidence type="ECO:0000256" key="2">
    <source>
        <dbReference type="SAM" id="Coils"/>
    </source>
</evidence>
<evidence type="ECO:0000313" key="5">
    <source>
        <dbReference type="Proteomes" id="UP000467841"/>
    </source>
</evidence>
<dbReference type="PANTHER" id="PTHR46236">
    <property type="entry name" value="TRAF-LIKE SUPERFAMILY PROTEIN"/>
    <property type="match status" value="1"/>
</dbReference>
<dbReference type="OrthoDB" id="507001at2759"/>
<dbReference type="PANTHER" id="PTHR46236:SF12">
    <property type="entry name" value="MATH DOMAIN-CONTAINING PROTEIN"/>
    <property type="match status" value="1"/>
</dbReference>
<keyword evidence="1 2" id="KW-0175">Coiled coil</keyword>
<feature type="domain" description="MATH" evidence="3">
    <location>
        <begin position="6"/>
        <end position="130"/>
    </location>
</feature>
<comment type="caution">
    <text evidence="4">The sequence shown here is derived from an EMBL/GenBank/DDBJ whole genome shotgun (WGS) entry which is preliminary data.</text>
</comment>
<dbReference type="InterPro" id="IPR008974">
    <property type="entry name" value="TRAF-like"/>
</dbReference>
<dbReference type="SMART" id="SM00061">
    <property type="entry name" value="MATH"/>
    <property type="match status" value="1"/>
</dbReference>
<protein>
    <recommendedName>
        <fullName evidence="3">MATH domain-containing protein</fullName>
    </recommendedName>
</protein>
<dbReference type="InterPro" id="IPR050804">
    <property type="entry name" value="MCC"/>
</dbReference>
<dbReference type="Gene3D" id="6.10.140.920">
    <property type="match status" value="1"/>
</dbReference>
<feature type="coiled-coil region" evidence="2">
    <location>
        <begin position="244"/>
        <end position="384"/>
    </location>
</feature>
<gene>
    <name evidence="4" type="ORF">MERR_LOCUS34563</name>
</gene>
<reference evidence="4" key="1">
    <citation type="submission" date="2020-01" db="EMBL/GenBank/DDBJ databases">
        <authorList>
            <person name="Mishra B."/>
        </authorList>
    </citation>
    <scope>NUCLEOTIDE SEQUENCE [LARGE SCALE GENOMIC DNA]</scope>
</reference>
<evidence type="ECO:0000313" key="4">
    <source>
        <dbReference type="EMBL" id="CAA7047328.1"/>
    </source>
</evidence>
<dbReference type="CDD" id="cd00121">
    <property type="entry name" value="MATH"/>
    <property type="match status" value="1"/>
</dbReference>
<dbReference type="Gene3D" id="2.60.210.10">
    <property type="entry name" value="Apoptosis, Tumor Necrosis Factor Receptor Associated Protein 2, Chain A"/>
    <property type="match status" value="1"/>
</dbReference>
<dbReference type="Proteomes" id="UP000467841">
    <property type="component" value="Unassembled WGS sequence"/>
</dbReference>
<dbReference type="SUPFAM" id="SSF49599">
    <property type="entry name" value="TRAF domain-like"/>
    <property type="match status" value="1"/>
</dbReference>
<sequence>MEDQKQTSFTFEMDNFSDKECFVYSPKFSSGGCEWFVRVYPKGYIVDEHLSLFLCVANPKSLRLGWKRRASYTFALLNESGKELVRTTESSLYCQLFCAQFSAWGVVTGNETFDYYGFQILNSQVVSVGELFTKHPDIDANFRPKNQLAKTTYMNLLLGLIETLDKPPHSITDTELGNAQNDLIELTDLAGFKLDWLKKKFDEVSLERKKPNGGDDTQVQEHIKNLNLELEKEKVKSATYAARVLSMEKTVSDLNDEVLNLKDERNKEKGKSNNYAAKVWSMEQTVSDLKDELDKEKREAVVKIVGLKDEVSDLEHEVFDLETELNKEKGKSNACDAKVMSLEQTVSDLKDELDKEKHKSAAKVLLLNKTVSDLEDELNREKGRSADEVWSLEQTVLNLRAELNKEKAAACSWEVLDYEDLPNDK</sequence>
<organism evidence="4 5">
    <name type="scientific">Microthlaspi erraticum</name>
    <dbReference type="NCBI Taxonomy" id="1685480"/>
    <lineage>
        <taxon>Eukaryota</taxon>
        <taxon>Viridiplantae</taxon>
        <taxon>Streptophyta</taxon>
        <taxon>Embryophyta</taxon>
        <taxon>Tracheophyta</taxon>
        <taxon>Spermatophyta</taxon>
        <taxon>Magnoliopsida</taxon>
        <taxon>eudicotyledons</taxon>
        <taxon>Gunneridae</taxon>
        <taxon>Pentapetalae</taxon>
        <taxon>rosids</taxon>
        <taxon>malvids</taxon>
        <taxon>Brassicales</taxon>
        <taxon>Brassicaceae</taxon>
        <taxon>Coluteocarpeae</taxon>
        <taxon>Microthlaspi</taxon>
    </lineage>
</organism>
<dbReference type="PROSITE" id="PS50144">
    <property type="entry name" value="MATH"/>
    <property type="match status" value="1"/>
</dbReference>
<dbReference type="InterPro" id="IPR002083">
    <property type="entry name" value="MATH/TRAF_dom"/>
</dbReference>
<proteinExistence type="predicted"/>
<accession>A0A6D2K6G7</accession>